<dbReference type="GO" id="GO:0003824">
    <property type="term" value="F:catalytic activity"/>
    <property type="evidence" value="ECO:0007669"/>
    <property type="project" value="TreeGrafter"/>
</dbReference>
<accession>A0A0G3GNC7</accession>
<dbReference type="STRING" id="1050174.CEPID_04140"/>
<feature type="domain" description="ABM" evidence="1">
    <location>
        <begin position="2"/>
        <end position="89"/>
    </location>
</feature>
<dbReference type="EMBL" id="CP011541">
    <property type="protein sequence ID" value="AKK02701.1"/>
    <property type="molecule type" value="Genomic_DNA"/>
</dbReference>
<evidence type="ECO:0000313" key="2">
    <source>
        <dbReference type="EMBL" id="AKK02701.1"/>
    </source>
</evidence>
<evidence type="ECO:0000259" key="1">
    <source>
        <dbReference type="PROSITE" id="PS51725"/>
    </source>
</evidence>
<dbReference type="KEGG" id="cei:CEPID_04140"/>
<evidence type="ECO:0000313" key="3">
    <source>
        <dbReference type="Proteomes" id="UP000035368"/>
    </source>
</evidence>
<dbReference type="Pfam" id="PF03992">
    <property type="entry name" value="ABM"/>
    <property type="match status" value="1"/>
</dbReference>
<dbReference type="AlphaFoldDB" id="A0A0G3GNC7"/>
<dbReference type="SUPFAM" id="SSF54909">
    <property type="entry name" value="Dimeric alpha+beta barrel"/>
    <property type="match status" value="1"/>
</dbReference>
<dbReference type="PATRIC" id="fig|1050174.4.peg.839"/>
<dbReference type="PANTHER" id="PTHR33336:SF3">
    <property type="entry name" value="ABM DOMAIN-CONTAINING PROTEIN"/>
    <property type="match status" value="1"/>
</dbReference>
<dbReference type="PROSITE" id="PS51725">
    <property type="entry name" value="ABM"/>
    <property type="match status" value="1"/>
</dbReference>
<dbReference type="RefSeq" id="WP_047239861.1">
    <property type="nucleotide sequence ID" value="NZ_CP011541.1"/>
</dbReference>
<sequence length="108" mass="12525">MILINVKYKVRPEFVDTFRQEVAAFTDATRAEDGCLFFDWYRSTEEDDVFILVEGFKDDAAEAHVNSEHFKQACVDMPKLLVETPTIINTLIPGKTEWDEMAEFKVEK</sequence>
<dbReference type="Proteomes" id="UP000035368">
    <property type="component" value="Chromosome"/>
</dbReference>
<dbReference type="InterPro" id="IPR050744">
    <property type="entry name" value="AI-2_Isomerase_LsrG"/>
</dbReference>
<proteinExistence type="predicted"/>
<organism evidence="2 3">
    <name type="scientific">Corynebacterium epidermidicanis</name>
    <dbReference type="NCBI Taxonomy" id="1050174"/>
    <lineage>
        <taxon>Bacteria</taxon>
        <taxon>Bacillati</taxon>
        <taxon>Actinomycetota</taxon>
        <taxon>Actinomycetes</taxon>
        <taxon>Mycobacteriales</taxon>
        <taxon>Corynebacteriaceae</taxon>
        <taxon>Corynebacterium</taxon>
    </lineage>
</organism>
<dbReference type="PANTHER" id="PTHR33336">
    <property type="entry name" value="QUINOL MONOOXYGENASE YGIN-RELATED"/>
    <property type="match status" value="1"/>
</dbReference>
<dbReference type="InterPro" id="IPR011008">
    <property type="entry name" value="Dimeric_a/b-barrel"/>
</dbReference>
<reference evidence="2 3" key="1">
    <citation type="submission" date="2015-05" db="EMBL/GenBank/DDBJ databases">
        <title>Complete genome sequence of Corynebacterium epidermidicanis DSM 45586, isolated from the skin of a dog suffering from pruritus.</title>
        <authorList>
            <person name="Ruckert C."/>
            <person name="Albersmeier A."/>
            <person name="Winkler A."/>
            <person name="Tauch A."/>
        </authorList>
    </citation>
    <scope>NUCLEOTIDE SEQUENCE [LARGE SCALE GENOMIC DNA]</scope>
    <source>
        <strain evidence="2 3">DSM 45586</strain>
    </source>
</reference>
<gene>
    <name evidence="2" type="ORF">CEPID_04140</name>
</gene>
<keyword evidence="3" id="KW-1185">Reference proteome</keyword>
<dbReference type="OrthoDB" id="8452260at2"/>
<dbReference type="InterPro" id="IPR007138">
    <property type="entry name" value="ABM_dom"/>
</dbReference>
<protein>
    <recommendedName>
        <fullName evidence="1">ABM domain-containing protein</fullName>
    </recommendedName>
</protein>
<dbReference type="Gene3D" id="3.30.70.100">
    <property type="match status" value="1"/>
</dbReference>
<name>A0A0G3GNC7_9CORY</name>